<evidence type="ECO:0008006" key="4">
    <source>
        <dbReference type="Google" id="ProtNLM"/>
    </source>
</evidence>
<gene>
    <name evidence="2" type="ORF">FYJ87_09160</name>
</gene>
<proteinExistence type="predicted"/>
<dbReference type="Proteomes" id="UP000324726">
    <property type="component" value="Unassembled WGS sequence"/>
</dbReference>
<dbReference type="EMBL" id="VSZI01000002">
    <property type="protein sequence ID" value="TYR16995.1"/>
    <property type="molecule type" value="Genomic_DNA"/>
</dbReference>
<feature type="compositionally biased region" description="Basic residues" evidence="1">
    <location>
        <begin position="1"/>
        <end position="12"/>
    </location>
</feature>
<sequence length="110" mass="12042">MSRKFSRARRKTQPTELTSARLTHRTGAASAEKEAPQAEPQAAVEVVKGNPTPVQRQALEQLVGELTEQAEERRRAKPNTRGWYGSAGEPFPNAPEPNPAGFRSPNLPQA</sequence>
<reference evidence="2 3" key="1">
    <citation type="submission" date="2019-08" db="EMBL/GenBank/DDBJ databases">
        <title>Draft genome of C. urealyticum strain VH4248.</title>
        <authorList>
            <person name="Navas J."/>
        </authorList>
    </citation>
    <scope>NUCLEOTIDE SEQUENCE [LARGE SCALE GENOMIC DNA]</scope>
    <source>
        <strain evidence="2 3">VH4248</strain>
    </source>
</reference>
<name>A0A5D4FPA6_9CORY</name>
<feature type="region of interest" description="Disordered" evidence="1">
    <location>
        <begin position="1"/>
        <end position="42"/>
    </location>
</feature>
<feature type="region of interest" description="Disordered" evidence="1">
    <location>
        <begin position="66"/>
        <end position="110"/>
    </location>
</feature>
<comment type="caution">
    <text evidence="2">The sequence shown here is derived from an EMBL/GenBank/DDBJ whole genome shotgun (WGS) entry which is preliminary data.</text>
</comment>
<accession>A0A5D4FPA6</accession>
<protein>
    <recommendedName>
        <fullName evidence="4">Acyl-CoA carboxylase subunit epsilon</fullName>
    </recommendedName>
</protein>
<evidence type="ECO:0000313" key="3">
    <source>
        <dbReference type="Proteomes" id="UP000324726"/>
    </source>
</evidence>
<evidence type="ECO:0000256" key="1">
    <source>
        <dbReference type="SAM" id="MobiDB-lite"/>
    </source>
</evidence>
<organism evidence="2 3">
    <name type="scientific">Corynebacterium urealyticum</name>
    <dbReference type="NCBI Taxonomy" id="43771"/>
    <lineage>
        <taxon>Bacteria</taxon>
        <taxon>Bacillati</taxon>
        <taxon>Actinomycetota</taxon>
        <taxon>Actinomycetes</taxon>
        <taxon>Mycobacteriales</taxon>
        <taxon>Corynebacteriaceae</taxon>
        <taxon>Corynebacterium</taxon>
    </lineage>
</organism>
<dbReference type="AlphaFoldDB" id="A0A5D4FPA6"/>
<evidence type="ECO:0000313" key="2">
    <source>
        <dbReference type="EMBL" id="TYR16995.1"/>
    </source>
</evidence>
<dbReference type="RefSeq" id="WP_070759574.1">
    <property type="nucleotide sequence ID" value="NZ_CP136640.1"/>
</dbReference>